<keyword evidence="2" id="KW-0472">Membrane</keyword>
<dbReference type="Proteomes" id="UP000287166">
    <property type="component" value="Unassembled WGS sequence"/>
</dbReference>
<dbReference type="OrthoDB" id="5327148at2759"/>
<dbReference type="RefSeq" id="XP_027612554.1">
    <property type="nucleotide sequence ID" value="XM_027756753.1"/>
</dbReference>
<keyword evidence="2" id="KW-0812">Transmembrane</keyword>
<feature type="region of interest" description="Disordered" evidence="1">
    <location>
        <begin position="244"/>
        <end position="288"/>
    </location>
</feature>
<comment type="caution">
    <text evidence="4">The sequence shown here is derived from an EMBL/GenBank/DDBJ whole genome shotgun (WGS) entry which is preliminary data.</text>
</comment>
<protein>
    <recommendedName>
        <fullName evidence="3">DUF7598 domain-containing protein</fullName>
    </recommendedName>
</protein>
<feature type="compositionally biased region" description="Basic and acidic residues" evidence="1">
    <location>
        <begin position="259"/>
        <end position="274"/>
    </location>
</feature>
<feature type="transmembrane region" description="Helical" evidence="2">
    <location>
        <begin position="134"/>
        <end position="156"/>
    </location>
</feature>
<proteinExistence type="predicted"/>
<evidence type="ECO:0000256" key="1">
    <source>
        <dbReference type="SAM" id="MobiDB-lite"/>
    </source>
</evidence>
<accession>A0A401GHP4</accession>
<dbReference type="InterPro" id="IPR056019">
    <property type="entry name" value="DUF7598"/>
</dbReference>
<dbReference type="EMBL" id="BFAD01000004">
    <property type="protein sequence ID" value="GBE81641.1"/>
    <property type="molecule type" value="Genomic_DNA"/>
</dbReference>
<feature type="domain" description="DUF7598" evidence="3">
    <location>
        <begin position="70"/>
        <end position="129"/>
    </location>
</feature>
<evidence type="ECO:0000313" key="4">
    <source>
        <dbReference type="EMBL" id="GBE81641.1"/>
    </source>
</evidence>
<evidence type="ECO:0000313" key="5">
    <source>
        <dbReference type="Proteomes" id="UP000287166"/>
    </source>
</evidence>
<dbReference type="STRING" id="139825.A0A401GHP4"/>
<evidence type="ECO:0000256" key="2">
    <source>
        <dbReference type="SAM" id="Phobius"/>
    </source>
</evidence>
<dbReference type="InParanoid" id="A0A401GHP4"/>
<feature type="transmembrane region" description="Helical" evidence="2">
    <location>
        <begin position="7"/>
        <end position="36"/>
    </location>
</feature>
<feature type="transmembrane region" description="Helical" evidence="2">
    <location>
        <begin position="69"/>
        <end position="89"/>
    </location>
</feature>
<dbReference type="GeneID" id="38778558"/>
<dbReference type="Pfam" id="PF24535">
    <property type="entry name" value="DUF7598"/>
    <property type="match status" value="1"/>
</dbReference>
<reference evidence="4 5" key="1">
    <citation type="journal article" date="2018" name="Sci. Rep.">
        <title>Genome sequence of the cauliflower mushroom Sparassis crispa (Hanabiratake) and its association with beneficial usage.</title>
        <authorList>
            <person name="Kiyama R."/>
            <person name="Furutani Y."/>
            <person name="Kawaguchi K."/>
            <person name="Nakanishi T."/>
        </authorList>
    </citation>
    <scope>NUCLEOTIDE SEQUENCE [LARGE SCALE GENOMIC DNA]</scope>
</reference>
<feature type="compositionally biased region" description="Polar residues" evidence="1">
    <location>
        <begin position="275"/>
        <end position="284"/>
    </location>
</feature>
<keyword evidence="5" id="KW-1185">Reference proteome</keyword>
<feature type="region of interest" description="Disordered" evidence="1">
    <location>
        <begin position="198"/>
        <end position="222"/>
    </location>
</feature>
<sequence>MLPPRGYIFIGLNVVRILSIVSLLLVFASSIFVIVIDVEAVNRFMALPADQVPDCDYVPGSDVPNQPAGIFWAILNRLLIIFEVIVLIMSEIGWPAAFFERFFPVLGRSFGLGSIGTFQCLLGAAILSHHVDDFTLVAAFFLFALGCVNILAGLIFREKAKWKRSITEWRNERKGVLPRTLELAPKFTRPSSTFVSNLFGKTGRTTETTEDPEKRGYGFGRQGEKAAAHNGYVISRPLESMSRYAPAPRNQHPPSHHSVQSDDARSEASEDESSHYPNTPQTTYDAPHYPVLTKSIFKSSNTAL</sequence>
<dbReference type="AlphaFoldDB" id="A0A401GHP4"/>
<keyword evidence="2" id="KW-1133">Transmembrane helix</keyword>
<feature type="transmembrane region" description="Helical" evidence="2">
    <location>
        <begin position="110"/>
        <end position="128"/>
    </location>
</feature>
<evidence type="ECO:0000259" key="3">
    <source>
        <dbReference type="Pfam" id="PF24535"/>
    </source>
</evidence>
<feature type="compositionally biased region" description="Basic and acidic residues" evidence="1">
    <location>
        <begin position="211"/>
        <end position="222"/>
    </location>
</feature>
<name>A0A401GHP4_9APHY</name>
<gene>
    <name evidence="4" type="ORF">SCP_0400120</name>
</gene>
<organism evidence="4 5">
    <name type="scientific">Sparassis crispa</name>
    <dbReference type="NCBI Taxonomy" id="139825"/>
    <lineage>
        <taxon>Eukaryota</taxon>
        <taxon>Fungi</taxon>
        <taxon>Dikarya</taxon>
        <taxon>Basidiomycota</taxon>
        <taxon>Agaricomycotina</taxon>
        <taxon>Agaricomycetes</taxon>
        <taxon>Polyporales</taxon>
        <taxon>Sparassidaceae</taxon>
        <taxon>Sparassis</taxon>
    </lineage>
</organism>